<dbReference type="EnsemblProtists" id="HpaT808476">
    <property type="protein sequence ID" value="HpaP808476"/>
    <property type="gene ID" value="HpaG808476"/>
</dbReference>
<evidence type="ECO:0000313" key="2">
    <source>
        <dbReference type="EnsemblProtists" id="HpaP808476"/>
    </source>
</evidence>
<sequence length="210" mass="23743">MTDTSAGTSLAAHFETKRRILATVEQMNERGEKIEEVTPEEMFEAASKSAETVFKFDFNMTDQAPVNKCKRTRKRMKKKRQAKREQKDDKAVELETLNLKKASLDVVPKTVLLQQGPAKDVGRRMNPSKGQQQIQEGQVQLAKGAPFVKLRKATGTESEVAKMHLQYGQGRRNLAATKQRQQRQKAVDAAAGPTNDFKFNFSTMSGWRKR</sequence>
<dbReference type="HOGENOM" id="CLU_1464058_0_0_1"/>
<dbReference type="OMA" id="FKFNFVA"/>
<organism evidence="2 3">
    <name type="scientific">Hyaloperonospora arabidopsidis (strain Emoy2)</name>
    <name type="common">Downy mildew agent</name>
    <name type="synonym">Peronospora arabidopsidis</name>
    <dbReference type="NCBI Taxonomy" id="559515"/>
    <lineage>
        <taxon>Eukaryota</taxon>
        <taxon>Sar</taxon>
        <taxon>Stramenopiles</taxon>
        <taxon>Oomycota</taxon>
        <taxon>Peronosporomycetes</taxon>
        <taxon>Peronosporales</taxon>
        <taxon>Peronosporaceae</taxon>
        <taxon>Hyaloperonospora</taxon>
    </lineage>
</organism>
<evidence type="ECO:0000313" key="3">
    <source>
        <dbReference type="Proteomes" id="UP000011713"/>
    </source>
</evidence>
<evidence type="ECO:0000256" key="1">
    <source>
        <dbReference type="SAM" id="MobiDB-lite"/>
    </source>
</evidence>
<dbReference type="AlphaFoldDB" id="M4BPY7"/>
<name>M4BPY7_HYAAE</name>
<reference evidence="3" key="1">
    <citation type="journal article" date="2010" name="Science">
        <title>Signatures of adaptation to obligate biotrophy in the Hyaloperonospora arabidopsidis genome.</title>
        <authorList>
            <person name="Baxter L."/>
            <person name="Tripathy S."/>
            <person name="Ishaque N."/>
            <person name="Boot N."/>
            <person name="Cabral A."/>
            <person name="Kemen E."/>
            <person name="Thines M."/>
            <person name="Ah-Fong A."/>
            <person name="Anderson R."/>
            <person name="Badejoko W."/>
            <person name="Bittner-Eddy P."/>
            <person name="Boore J.L."/>
            <person name="Chibucos M.C."/>
            <person name="Coates M."/>
            <person name="Dehal P."/>
            <person name="Delehaunty K."/>
            <person name="Dong S."/>
            <person name="Downton P."/>
            <person name="Dumas B."/>
            <person name="Fabro G."/>
            <person name="Fronick C."/>
            <person name="Fuerstenberg S.I."/>
            <person name="Fulton L."/>
            <person name="Gaulin E."/>
            <person name="Govers F."/>
            <person name="Hughes L."/>
            <person name="Humphray S."/>
            <person name="Jiang R.H."/>
            <person name="Judelson H."/>
            <person name="Kamoun S."/>
            <person name="Kyung K."/>
            <person name="Meijer H."/>
            <person name="Minx P."/>
            <person name="Morris P."/>
            <person name="Nelson J."/>
            <person name="Phuntumart V."/>
            <person name="Qutob D."/>
            <person name="Rehmany A."/>
            <person name="Rougon-Cardoso A."/>
            <person name="Ryden P."/>
            <person name="Torto-Alalibo T."/>
            <person name="Studholme D."/>
            <person name="Wang Y."/>
            <person name="Win J."/>
            <person name="Wood J."/>
            <person name="Clifton S.W."/>
            <person name="Rogers J."/>
            <person name="Van den Ackerveken G."/>
            <person name="Jones J.D."/>
            <person name="McDowell J.M."/>
            <person name="Beynon J."/>
            <person name="Tyler B.M."/>
        </authorList>
    </citation>
    <scope>NUCLEOTIDE SEQUENCE [LARGE SCALE GENOMIC DNA]</scope>
    <source>
        <strain evidence="3">Emoy2</strain>
    </source>
</reference>
<accession>M4BPY7</accession>
<keyword evidence="3" id="KW-1185">Reference proteome</keyword>
<feature type="region of interest" description="Disordered" evidence="1">
    <location>
        <begin position="69"/>
        <end position="90"/>
    </location>
</feature>
<proteinExistence type="predicted"/>
<reference evidence="2" key="2">
    <citation type="submission" date="2015-06" db="UniProtKB">
        <authorList>
            <consortium name="EnsemblProtists"/>
        </authorList>
    </citation>
    <scope>IDENTIFICATION</scope>
    <source>
        <strain evidence="2">Emoy2</strain>
    </source>
</reference>
<feature type="compositionally biased region" description="Basic residues" evidence="1">
    <location>
        <begin position="69"/>
        <end position="82"/>
    </location>
</feature>
<dbReference type="Proteomes" id="UP000011713">
    <property type="component" value="Unassembled WGS sequence"/>
</dbReference>
<dbReference type="EMBL" id="JH598533">
    <property type="status" value="NOT_ANNOTATED_CDS"/>
    <property type="molecule type" value="Genomic_DNA"/>
</dbReference>
<dbReference type="eggNOG" id="ENOG502SA5S">
    <property type="taxonomic scope" value="Eukaryota"/>
</dbReference>
<dbReference type="VEuPathDB" id="FungiDB:HpaG808476"/>
<protein>
    <submittedName>
        <fullName evidence="2">Uncharacterized protein</fullName>
    </submittedName>
</protein>
<dbReference type="InParanoid" id="M4BPY7"/>